<dbReference type="GO" id="GO:0016460">
    <property type="term" value="C:myosin II complex"/>
    <property type="evidence" value="ECO:0007669"/>
    <property type="project" value="TreeGrafter"/>
</dbReference>
<proteinExistence type="predicted"/>
<dbReference type="OrthoDB" id="343296at2759"/>
<dbReference type="PANTHER" id="PTHR23048">
    <property type="entry name" value="MYOSIN LIGHT CHAIN 1, 3"/>
    <property type="match status" value="1"/>
</dbReference>
<dbReference type="PANTHER" id="PTHR23048:SF59">
    <property type="entry name" value="EF-HAND SUPERFAMILY PROTEIN"/>
    <property type="match status" value="1"/>
</dbReference>
<dbReference type="InterPro" id="IPR018247">
    <property type="entry name" value="EF_Hand_1_Ca_BS"/>
</dbReference>
<dbReference type="FunFam" id="1.10.238.10:FF:000001">
    <property type="entry name" value="Calmodulin 1"/>
    <property type="match status" value="1"/>
</dbReference>
<evidence type="ECO:0000259" key="3">
    <source>
        <dbReference type="PROSITE" id="PS50222"/>
    </source>
</evidence>
<dbReference type="Gene3D" id="1.10.238.10">
    <property type="entry name" value="EF-hand"/>
    <property type="match status" value="2"/>
</dbReference>
<comment type="caution">
    <text evidence="4">The sequence shown here is derived from an EMBL/GenBank/DDBJ whole genome shotgun (WGS) entry which is preliminary data.</text>
</comment>
<dbReference type="InterPro" id="IPR050230">
    <property type="entry name" value="CALM/Myosin/TropC-like"/>
</dbReference>
<keyword evidence="1" id="KW-0677">Repeat</keyword>
<dbReference type="PROSITE" id="PS50222">
    <property type="entry name" value="EF_HAND_2"/>
    <property type="match status" value="2"/>
</dbReference>
<dbReference type="AlphaFoldDB" id="A0A504YR89"/>
<keyword evidence="5" id="KW-1185">Reference proteome</keyword>
<feature type="domain" description="EF-hand" evidence="3">
    <location>
        <begin position="63"/>
        <end position="98"/>
    </location>
</feature>
<dbReference type="GO" id="GO:0005509">
    <property type="term" value="F:calcium ion binding"/>
    <property type="evidence" value="ECO:0007669"/>
    <property type="project" value="InterPro"/>
</dbReference>
<dbReference type="PROSITE" id="PS00018">
    <property type="entry name" value="EF_HAND_1"/>
    <property type="match status" value="1"/>
</dbReference>
<organism evidence="4 5">
    <name type="scientific">Fasciola gigantica</name>
    <name type="common">Giant liver fluke</name>
    <dbReference type="NCBI Taxonomy" id="46835"/>
    <lineage>
        <taxon>Eukaryota</taxon>
        <taxon>Metazoa</taxon>
        <taxon>Spiralia</taxon>
        <taxon>Lophotrochozoa</taxon>
        <taxon>Platyhelminthes</taxon>
        <taxon>Trematoda</taxon>
        <taxon>Digenea</taxon>
        <taxon>Plagiorchiida</taxon>
        <taxon>Echinostomata</taxon>
        <taxon>Echinostomatoidea</taxon>
        <taxon>Fasciolidae</taxon>
        <taxon>Fasciola</taxon>
    </lineage>
</organism>
<gene>
    <name evidence="4" type="ORF">FGIG_05386</name>
</gene>
<evidence type="ECO:0000256" key="1">
    <source>
        <dbReference type="ARBA" id="ARBA00022737"/>
    </source>
</evidence>
<dbReference type="SMART" id="SM00054">
    <property type="entry name" value="EFh"/>
    <property type="match status" value="3"/>
</dbReference>
<dbReference type="Proteomes" id="UP000316759">
    <property type="component" value="Unassembled WGS sequence"/>
</dbReference>
<dbReference type="EMBL" id="SUNJ01004115">
    <property type="protein sequence ID" value="TPP64682.1"/>
    <property type="molecule type" value="Genomic_DNA"/>
</dbReference>
<dbReference type="CDD" id="cd00051">
    <property type="entry name" value="EFh"/>
    <property type="match status" value="1"/>
</dbReference>
<dbReference type="SUPFAM" id="SSF47473">
    <property type="entry name" value="EF-hand"/>
    <property type="match status" value="1"/>
</dbReference>
<dbReference type="STRING" id="46835.A0A504YR89"/>
<dbReference type="InterPro" id="IPR011992">
    <property type="entry name" value="EF-hand-dom_pair"/>
</dbReference>
<evidence type="ECO:0000256" key="2">
    <source>
        <dbReference type="ARBA" id="ARBA00022837"/>
    </source>
</evidence>
<feature type="domain" description="EF-hand" evidence="3">
    <location>
        <begin position="178"/>
        <end position="213"/>
    </location>
</feature>
<evidence type="ECO:0000313" key="5">
    <source>
        <dbReference type="Proteomes" id="UP000316759"/>
    </source>
</evidence>
<dbReference type="InterPro" id="IPR002048">
    <property type="entry name" value="EF_hand_dom"/>
</dbReference>
<evidence type="ECO:0000313" key="4">
    <source>
        <dbReference type="EMBL" id="TPP64682.1"/>
    </source>
</evidence>
<protein>
    <recommendedName>
        <fullName evidence="3">EF-hand domain-containing protein</fullName>
    </recommendedName>
</protein>
<keyword evidence="2" id="KW-0106">Calcium</keyword>
<dbReference type="Pfam" id="PF13499">
    <property type="entry name" value="EF-hand_7"/>
    <property type="match status" value="1"/>
</dbReference>
<dbReference type="Pfam" id="PF13202">
    <property type="entry name" value="EF-hand_5"/>
    <property type="match status" value="1"/>
</dbReference>
<sequence>MVGLKQHCIRKQAGKQAKPHIPADESKQHFIRVLKHTRSVSEREEASSNLELPEQIREELALHEIHDLKSIFSALDTDQDGFLNYYGIKMALFGLGFFSEDCDMDRPLKLFELTGNTGIQVRMYSLTQFIELIIALQRSGTDRLDTIAQAFRYFDTESAGRISLTTLEKLTAQVGMELRNEDLVNMIEKADQDGDGFVDQTEFTDIMLRTNLFE</sequence>
<accession>A0A504YR89</accession>
<name>A0A504YR89_FASGI</name>
<reference evidence="4 5" key="1">
    <citation type="submission" date="2019-04" db="EMBL/GenBank/DDBJ databases">
        <title>Annotation for the trematode Fasciola gigantica.</title>
        <authorList>
            <person name="Choi Y.-J."/>
        </authorList>
    </citation>
    <scope>NUCLEOTIDE SEQUENCE [LARGE SCALE GENOMIC DNA]</scope>
    <source>
        <strain evidence="4">Uganda_cow_1</strain>
    </source>
</reference>